<dbReference type="PROSITE" id="PS51257">
    <property type="entry name" value="PROKAR_LIPOPROTEIN"/>
    <property type="match status" value="1"/>
</dbReference>
<comment type="caution">
    <text evidence="4">The sequence shown here is derived from an EMBL/GenBank/DDBJ whole genome shotgun (WGS) entry which is preliminary data.</text>
</comment>
<dbReference type="PANTHER" id="PTHR35889:SF3">
    <property type="entry name" value="F-BOX DOMAIN-CONTAINING PROTEIN"/>
    <property type="match status" value="1"/>
</dbReference>
<evidence type="ECO:0000259" key="2">
    <source>
        <dbReference type="Pfam" id="PF07587"/>
    </source>
</evidence>
<feature type="domain" description="DUF1549" evidence="1">
    <location>
        <begin position="181"/>
        <end position="387"/>
    </location>
</feature>
<feature type="domain" description="Cytochrome C Planctomycete-type" evidence="3">
    <location>
        <begin position="69"/>
        <end position="132"/>
    </location>
</feature>
<keyword evidence="5" id="KW-1185">Reference proteome</keyword>
<reference evidence="4 5" key="1">
    <citation type="submission" date="2020-08" db="EMBL/GenBank/DDBJ databases">
        <title>Arenibacter gaetbuli sp. nov., isolated from a sand dune.</title>
        <authorList>
            <person name="Park S."/>
            <person name="Yoon J.-H."/>
        </authorList>
    </citation>
    <scope>NUCLEOTIDE SEQUENCE [LARGE SCALE GENOMIC DNA]</scope>
    <source>
        <strain evidence="4 5">BSSL-BM3</strain>
    </source>
</reference>
<dbReference type="RefSeq" id="WP_187587792.1">
    <property type="nucleotide sequence ID" value="NZ_JACLHY010000029.1"/>
</dbReference>
<dbReference type="Pfam" id="PF07635">
    <property type="entry name" value="PSCyt1"/>
    <property type="match status" value="1"/>
</dbReference>
<evidence type="ECO:0000259" key="1">
    <source>
        <dbReference type="Pfam" id="PF07583"/>
    </source>
</evidence>
<name>A0ABR7QSN5_9FLAO</name>
<dbReference type="Pfam" id="PF07583">
    <property type="entry name" value="PSCyt2"/>
    <property type="match status" value="1"/>
</dbReference>
<dbReference type="InterPro" id="IPR022655">
    <property type="entry name" value="DUF1553"/>
</dbReference>
<evidence type="ECO:0000313" key="4">
    <source>
        <dbReference type="EMBL" id="MBC8770200.1"/>
    </source>
</evidence>
<dbReference type="Pfam" id="PF07587">
    <property type="entry name" value="PSD1"/>
    <property type="match status" value="1"/>
</dbReference>
<dbReference type="InterPro" id="IPR011429">
    <property type="entry name" value="Cyt_c_Planctomycete-type"/>
</dbReference>
<evidence type="ECO:0000313" key="5">
    <source>
        <dbReference type="Proteomes" id="UP000618952"/>
    </source>
</evidence>
<proteinExistence type="predicted"/>
<sequence length="790" mass="89606">MSIKPLKYIYPHSQTRSCVLLVLILAIVTLGCNTGVQTTETTKSGEFKGKVPDKIDFTFDVKPILSDRCFKCHGPDKNAIEGGLSLNTAEDAYTALGKNKDHYAIVPGDVKKSELVNRIYTQDESLMMPPPESNLTLNDYEKEILKKWIEQGAEFKTHWAFIAPETPKVPKTNNTTWVQNEIDQFVLSKLEQNGLEPNEKASKEKLLRRVFYDLTGLPPSVSQIEAFVKNDSPSAYEKIIDSLLTTVDYAEHMSSEWMDIARYADTHGYQDDFERIMWPWRDWVIHDFKENLPYDQFVTYQLAGDLLPNANAEHILATGFNRNHKITFEGGVIPEEYRIEYVEDRAVTFGTAFLGLTFECARCHDHKYDPISQKNHFELFSFFNNIDELGLTPGGAGKIPKPYMTITEKEKNGILSFVQLQKTSMKEVPVMVMNEMEEIRPSYILNRGVYDQPTTQVYPNTPEAILPFPEDYPKNRLGLAKWLFHKENPLTARVTVNRYWQRMFGSGLVASSFDFGNQGSLPTHPELLDFLAIKFRDEGWDTRKILKYIALSATYQQSTKVSKELQELDPENRLLARAPRLRLTAELIRDQALKISGLLNKEVGGPSVKPYQPDGIWEATTGGGGGSTATYITSTGKDLYRKSLYTFWKRTVPPPSMMTFDAASRDLCSVKRQETNTPLQALVLLNDPQIIEASRILARNAIDRNKETNDQISYIFMQATSRAPDEEELTMLSDYYTSMLQKVEGEGIEAQEYLSIGATEIDKNISETQLAALALTAHTILNLDETITRG</sequence>
<organism evidence="4 5">
    <name type="scientific">Arenibacter arenosicollis</name>
    <dbReference type="NCBI Taxonomy" id="2762274"/>
    <lineage>
        <taxon>Bacteria</taxon>
        <taxon>Pseudomonadati</taxon>
        <taxon>Bacteroidota</taxon>
        <taxon>Flavobacteriia</taxon>
        <taxon>Flavobacteriales</taxon>
        <taxon>Flavobacteriaceae</taxon>
        <taxon>Arenibacter</taxon>
    </lineage>
</organism>
<gene>
    <name evidence="4" type="ORF">H4O18_19530</name>
</gene>
<dbReference type="Proteomes" id="UP000618952">
    <property type="component" value="Unassembled WGS sequence"/>
</dbReference>
<dbReference type="InterPro" id="IPR011444">
    <property type="entry name" value="DUF1549"/>
</dbReference>
<accession>A0ABR7QSN5</accession>
<dbReference type="PANTHER" id="PTHR35889">
    <property type="entry name" value="CYCLOINULO-OLIGOSACCHARIDE FRUCTANOTRANSFERASE-RELATED"/>
    <property type="match status" value="1"/>
</dbReference>
<evidence type="ECO:0000259" key="3">
    <source>
        <dbReference type="Pfam" id="PF07635"/>
    </source>
</evidence>
<protein>
    <submittedName>
        <fullName evidence="4">PSD1 domain-containing protein</fullName>
    </submittedName>
</protein>
<feature type="domain" description="DUF1553" evidence="2">
    <location>
        <begin position="475"/>
        <end position="735"/>
    </location>
</feature>
<dbReference type="EMBL" id="JACLHY010000029">
    <property type="protein sequence ID" value="MBC8770200.1"/>
    <property type="molecule type" value="Genomic_DNA"/>
</dbReference>